<dbReference type="GO" id="GO:0032259">
    <property type="term" value="P:methylation"/>
    <property type="evidence" value="ECO:0007669"/>
    <property type="project" value="UniProtKB-KW"/>
</dbReference>
<dbReference type="OrthoDB" id="9795634at2"/>
<dbReference type="GO" id="GO:0008757">
    <property type="term" value="F:S-adenosylmethionine-dependent methyltransferase activity"/>
    <property type="evidence" value="ECO:0007669"/>
    <property type="project" value="InterPro"/>
</dbReference>
<dbReference type="CDD" id="cd02440">
    <property type="entry name" value="AdoMet_MTases"/>
    <property type="match status" value="1"/>
</dbReference>
<dbReference type="EMBL" id="LLXZ01000038">
    <property type="protein sequence ID" value="KRR12236.1"/>
    <property type="molecule type" value="Genomic_DNA"/>
</dbReference>
<keyword evidence="2" id="KW-0489">Methyltransferase</keyword>
<evidence type="ECO:0000313" key="2">
    <source>
        <dbReference type="EMBL" id="KRR12236.1"/>
    </source>
</evidence>
<evidence type="ECO:0000259" key="1">
    <source>
        <dbReference type="Pfam" id="PF08241"/>
    </source>
</evidence>
<name>A0A0R3LW93_9BRAD</name>
<dbReference type="SUPFAM" id="SSF53335">
    <property type="entry name" value="S-adenosyl-L-methionine-dependent methyltransferases"/>
    <property type="match status" value="1"/>
</dbReference>
<dbReference type="AlphaFoldDB" id="A0A0R3LW93"/>
<sequence length="267" mass="28949">MPSNFETRGAAAYDSYMGRWSKRLASGFLEFTGLVEGAAVLDVGCGTGSLTFEIADRRMAASIDALDYEPEFVEAVNSRKGTASINVRRGDAMALPYASAQFDMALSLLVLHFVPDAARAISEMVRVVKPGGVVAAAVWDTFGGMPSRRMFWDTVAAIHPPAEQRRSALLIRPMTQPNELQTAFQHAGLSNVTSTLLTIRTDFESFEDFWLPAVFGQGTQSEFLAGLPEPTQQQIESSVRTAYLAGLPDGPRSFASSAWAVRGMVKL</sequence>
<protein>
    <submittedName>
        <fullName evidence="2">SAM-dependent methyltransferase</fullName>
    </submittedName>
</protein>
<dbReference type="Proteomes" id="UP000050863">
    <property type="component" value="Unassembled WGS sequence"/>
</dbReference>
<accession>A0A0R3LW93</accession>
<evidence type="ECO:0000313" key="3">
    <source>
        <dbReference type="Proteomes" id="UP000050863"/>
    </source>
</evidence>
<comment type="caution">
    <text evidence="2">The sequence shown here is derived from an EMBL/GenBank/DDBJ whole genome shotgun (WGS) entry which is preliminary data.</text>
</comment>
<organism evidence="2 3">
    <name type="scientific">Bradyrhizobium jicamae</name>
    <dbReference type="NCBI Taxonomy" id="280332"/>
    <lineage>
        <taxon>Bacteria</taxon>
        <taxon>Pseudomonadati</taxon>
        <taxon>Pseudomonadota</taxon>
        <taxon>Alphaproteobacteria</taxon>
        <taxon>Hyphomicrobiales</taxon>
        <taxon>Nitrobacteraceae</taxon>
        <taxon>Bradyrhizobium</taxon>
    </lineage>
</organism>
<keyword evidence="2" id="KW-0808">Transferase</keyword>
<gene>
    <name evidence="2" type="ORF">CQ12_31825</name>
</gene>
<dbReference type="InterPro" id="IPR029063">
    <property type="entry name" value="SAM-dependent_MTases_sf"/>
</dbReference>
<keyword evidence="3" id="KW-1185">Reference proteome</keyword>
<feature type="domain" description="Methyltransferase type 11" evidence="1">
    <location>
        <begin position="41"/>
        <end position="135"/>
    </location>
</feature>
<reference evidence="2 3" key="1">
    <citation type="submission" date="2014-03" db="EMBL/GenBank/DDBJ databases">
        <title>Bradyrhizobium valentinum sp. nov., isolated from effective nodules of Lupinus mariae-josephae, a lupine endemic of basic-lime soils in Eastern Spain.</title>
        <authorList>
            <person name="Duran D."/>
            <person name="Rey L."/>
            <person name="Navarro A."/>
            <person name="Busquets A."/>
            <person name="Imperial J."/>
            <person name="Ruiz-Argueso T."/>
        </authorList>
    </citation>
    <scope>NUCLEOTIDE SEQUENCE [LARGE SCALE GENOMIC DNA]</scope>
    <source>
        <strain evidence="2 3">PAC68</strain>
    </source>
</reference>
<dbReference type="InterPro" id="IPR013216">
    <property type="entry name" value="Methyltransf_11"/>
</dbReference>
<proteinExistence type="predicted"/>
<dbReference type="Pfam" id="PF08241">
    <property type="entry name" value="Methyltransf_11"/>
    <property type="match status" value="1"/>
</dbReference>
<dbReference type="STRING" id="280332.CQ12_31825"/>
<dbReference type="Gene3D" id="3.40.50.150">
    <property type="entry name" value="Vaccinia Virus protein VP39"/>
    <property type="match status" value="1"/>
</dbReference>
<dbReference type="PANTHER" id="PTHR43591">
    <property type="entry name" value="METHYLTRANSFERASE"/>
    <property type="match status" value="1"/>
</dbReference>